<name>A0A2P2JTH6_RHIMU</name>
<reference evidence="1" key="1">
    <citation type="submission" date="2018-02" db="EMBL/GenBank/DDBJ databases">
        <title>Rhizophora mucronata_Transcriptome.</title>
        <authorList>
            <person name="Meera S.P."/>
            <person name="Sreeshan A."/>
            <person name="Augustine A."/>
        </authorList>
    </citation>
    <scope>NUCLEOTIDE SEQUENCE</scope>
    <source>
        <tissue evidence="1">Leaf</tissue>
    </source>
</reference>
<dbReference type="EMBL" id="GGEC01016289">
    <property type="protein sequence ID" value="MBW96772.1"/>
    <property type="molecule type" value="Transcribed_RNA"/>
</dbReference>
<proteinExistence type="predicted"/>
<sequence length="65" mass="7342">MKNFCRKFGEIAELAQDANETGNGDAVENRLGIFLVGLSVNLQLTQPVLIPHLKPDQWHFFSLFL</sequence>
<organism evidence="1">
    <name type="scientific">Rhizophora mucronata</name>
    <name type="common">Asiatic mangrove</name>
    <dbReference type="NCBI Taxonomy" id="61149"/>
    <lineage>
        <taxon>Eukaryota</taxon>
        <taxon>Viridiplantae</taxon>
        <taxon>Streptophyta</taxon>
        <taxon>Embryophyta</taxon>
        <taxon>Tracheophyta</taxon>
        <taxon>Spermatophyta</taxon>
        <taxon>Magnoliopsida</taxon>
        <taxon>eudicotyledons</taxon>
        <taxon>Gunneridae</taxon>
        <taxon>Pentapetalae</taxon>
        <taxon>rosids</taxon>
        <taxon>fabids</taxon>
        <taxon>Malpighiales</taxon>
        <taxon>Rhizophoraceae</taxon>
        <taxon>Rhizophora</taxon>
    </lineage>
</organism>
<protein>
    <submittedName>
        <fullName evidence="1">Protein SCAR2</fullName>
    </submittedName>
</protein>
<accession>A0A2P2JTH6</accession>
<dbReference type="AlphaFoldDB" id="A0A2P2JTH6"/>
<evidence type="ECO:0000313" key="1">
    <source>
        <dbReference type="EMBL" id="MBW96772.1"/>
    </source>
</evidence>